<dbReference type="Gene3D" id="1.20.120.1380">
    <property type="entry name" value="Flagellar FlhF biosynthesis protein, N domain"/>
    <property type="match status" value="1"/>
</dbReference>
<dbReference type="FunFam" id="3.40.50.300:FF:000695">
    <property type="entry name" value="Flagellar biosynthesis regulator FlhF"/>
    <property type="match status" value="1"/>
</dbReference>
<dbReference type="EMBL" id="NIQC01000006">
    <property type="protein sequence ID" value="OWZ84247.1"/>
    <property type="molecule type" value="Genomic_DNA"/>
</dbReference>
<dbReference type="Gene3D" id="3.40.50.300">
    <property type="entry name" value="P-loop containing nucleotide triphosphate hydrolases"/>
    <property type="match status" value="1"/>
</dbReference>
<dbReference type="Pfam" id="PF00448">
    <property type="entry name" value="SRP54"/>
    <property type="match status" value="1"/>
</dbReference>
<evidence type="ECO:0000256" key="8">
    <source>
        <dbReference type="ARBA" id="ARBA00022927"/>
    </source>
</evidence>
<dbReference type="RefSeq" id="WP_089023032.1">
    <property type="nucleotide sequence ID" value="NZ_NIQC01000006.1"/>
</dbReference>
<organism evidence="16 17">
    <name type="scientific">Natranaerobius trueperi</name>
    <dbReference type="NCBI Taxonomy" id="759412"/>
    <lineage>
        <taxon>Bacteria</taxon>
        <taxon>Bacillati</taxon>
        <taxon>Bacillota</taxon>
        <taxon>Clostridia</taxon>
        <taxon>Natranaerobiales</taxon>
        <taxon>Natranaerobiaceae</taxon>
        <taxon>Natranaerobius</taxon>
    </lineage>
</organism>
<comment type="subcellular location">
    <subcellularLocation>
        <location evidence="1">Cell membrane</location>
        <topology evidence="1">Peripheral membrane protein</topology>
        <orientation evidence="1">Cytoplasmic side</orientation>
    </subcellularLocation>
</comment>
<dbReference type="SMART" id="SM00962">
    <property type="entry name" value="SRP54"/>
    <property type="match status" value="1"/>
</dbReference>
<protein>
    <recommendedName>
        <fullName evidence="3 13">Flagellar biosynthesis protein FlhF</fullName>
    </recommendedName>
</protein>
<dbReference type="SUPFAM" id="SSF52540">
    <property type="entry name" value="P-loop containing nucleoside triphosphate hydrolases"/>
    <property type="match status" value="1"/>
</dbReference>
<evidence type="ECO:0000256" key="2">
    <source>
        <dbReference type="ARBA" id="ARBA00008531"/>
    </source>
</evidence>
<evidence type="ECO:0000259" key="15">
    <source>
        <dbReference type="SMART" id="SM00962"/>
    </source>
</evidence>
<evidence type="ECO:0000256" key="5">
    <source>
        <dbReference type="ARBA" id="ARBA00022475"/>
    </source>
</evidence>
<dbReference type="PANTHER" id="PTHR43134">
    <property type="entry name" value="SIGNAL RECOGNITION PARTICLE RECEPTOR SUBUNIT ALPHA"/>
    <property type="match status" value="1"/>
</dbReference>
<accession>A0A226C1F8</accession>
<dbReference type="GO" id="GO:0006614">
    <property type="term" value="P:SRP-dependent cotranslational protein targeting to membrane"/>
    <property type="evidence" value="ECO:0007669"/>
    <property type="project" value="UniProtKB-UniRule"/>
</dbReference>
<sequence>MRVKKYFANTEKEAIDQIKNDLGNDAIILGTKKVKKGGIFGFFGKKMLEVTVGFDTQQPKNERSFDKVGSSKDKQFELQQIIEKRQKEIDTKKGNNRAIKQVNEDSFKPLETNSLVNVKKDNSNENKIDEKSSDNESINEIKTELSQTKDMISNMMTEFKMTSFQSSLPKVANAFYELLLEQEIVEELAQKLIKQTMNKLSQEQVDDSSAFKAQLKTQLRALLESDLIETNSKKRPKVITLIGPTGVGKTTTVAKLAAQYTLVDKLQVGLITIDTYRIAAVEQLKTYGDILGLPVEVVLTPQELQRGLDKFSDKDVILVDTAGRSHKNEMQMTELKGFIENCNPEELYLVLSMGTRYKDIVNIVEKYRNINFSSFILTKVDETDHWGNLINLLSEYEVGCSYITTGQNVPDDLEVYQTNTIIKQILGEYYE</sequence>
<evidence type="ECO:0000259" key="14">
    <source>
        <dbReference type="SMART" id="SM00382"/>
    </source>
</evidence>
<evidence type="ECO:0000256" key="10">
    <source>
        <dbReference type="ARBA" id="ARBA00023136"/>
    </source>
</evidence>
<dbReference type="NCBIfam" id="TIGR03499">
    <property type="entry name" value="FlhF"/>
    <property type="match status" value="1"/>
</dbReference>
<dbReference type="CDD" id="cd17873">
    <property type="entry name" value="FlhF"/>
    <property type="match status" value="1"/>
</dbReference>
<dbReference type="GO" id="GO:0003924">
    <property type="term" value="F:GTPase activity"/>
    <property type="evidence" value="ECO:0007669"/>
    <property type="project" value="UniProtKB-UniRule"/>
</dbReference>
<dbReference type="GO" id="GO:0044781">
    <property type="term" value="P:bacterial-type flagellum organization"/>
    <property type="evidence" value="ECO:0007669"/>
    <property type="project" value="UniProtKB-UniRule"/>
</dbReference>
<dbReference type="PANTHER" id="PTHR43134:SF3">
    <property type="entry name" value="FLAGELLAR BIOSYNTHESIS PROTEIN FLHF"/>
    <property type="match status" value="1"/>
</dbReference>
<keyword evidence="5" id="KW-1003">Cell membrane</keyword>
<name>A0A226C1F8_9FIRM</name>
<dbReference type="AlphaFoldDB" id="A0A226C1F8"/>
<dbReference type="InterPro" id="IPR027417">
    <property type="entry name" value="P-loop_NTPase"/>
</dbReference>
<dbReference type="GO" id="GO:0005886">
    <property type="term" value="C:plasma membrane"/>
    <property type="evidence" value="ECO:0007669"/>
    <property type="project" value="UniProtKB-SubCell"/>
</dbReference>
<dbReference type="GO" id="GO:0005525">
    <property type="term" value="F:GTP binding"/>
    <property type="evidence" value="ECO:0007669"/>
    <property type="project" value="UniProtKB-UniRule"/>
</dbReference>
<evidence type="ECO:0000256" key="11">
    <source>
        <dbReference type="ARBA" id="ARBA00023225"/>
    </source>
</evidence>
<dbReference type="OrthoDB" id="9778554at2"/>
<evidence type="ECO:0000256" key="13">
    <source>
        <dbReference type="NCBIfam" id="TIGR03499"/>
    </source>
</evidence>
<dbReference type="InterPro" id="IPR003593">
    <property type="entry name" value="AAA+_ATPase"/>
</dbReference>
<keyword evidence="16" id="KW-0966">Cell projection</keyword>
<feature type="domain" description="AAA+ ATPase" evidence="14">
    <location>
        <begin position="235"/>
        <end position="426"/>
    </location>
</feature>
<dbReference type="InterPro" id="IPR047040">
    <property type="entry name" value="FlhF__GTPase_dom"/>
</dbReference>
<reference evidence="16 17" key="1">
    <citation type="submission" date="2017-06" db="EMBL/GenBank/DDBJ databases">
        <title>Draft Genome Sequence of Natranaerobius trueperi halophilic, alkalithermophilic bacteria from soda lakes.</title>
        <authorList>
            <person name="Zhao B."/>
        </authorList>
    </citation>
    <scope>NUCLEOTIDE SEQUENCE [LARGE SCALE GENOMIC DNA]</scope>
    <source>
        <strain evidence="16 17">DSM 18760</strain>
    </source>
</reference>
<feature type="domain" description="SRP54-type proteins GTP-binding" evidence="15">
    <location>
        <begin position="236"/>
        <end position="427"/>
    </location>
</feature>
<gene>
    <name evidence="16" type="primary">flhF</name>
    <name evidence="16" type="ORF">CDO51_04100</name>
</gene>
<keyword evidence="9" id="KW-0342">GTP-binding</keyword>
<dbReference type="GO" id="GO:0015031">
    <property type="term" value="P:protein transport"/>
    <property type="evidence" value="ECO:0007669"/>
    <property type="project" value="UniProtKB-KW"/>
</dbReference>
<keyword evidence="16" id="KW-0969">Cilium</keyword>
<dbReference type="SMART" id="SM00382">
    <property type="entry name" value="AAA"/>
    <property type="match status" value="1"/>
</dbReference>
<evidence type="ECO:0000256" key="6">
    <source>
        <dbReference type="ARBA" id="ARBA00022741"/>
    </source>
</evidence>
<evidence type="ECO:0000256" key="4">
    <source>
        <dbReference type="ARBA" id="ARBA00022448"/>
    </source>
</evidence>
<evidence type="ECO:0000256" key="3">
    <source>
        <dbReference type="ARBA" id="ARBA00014919"/>
    </source>
</evidence>
<evidence type="ECO:0000256" key="12">
    <source>
        <dbReference type="ARBA" id="ARBA00025337"/>
    </source>
</evidence>
<proteinExistence type="inferred from homology"/>
<keyword evidence="17" id="KW-1185">Reference proteome</keyword>
<keyword evidence="10" id="KW-0472">Membrane</keyword>
<keyword evidence="7" id="KW-1005">Bacterial flagellum biogenesis</keyword>
<comment type="function">
    <text evidence="12">Necessary for flagellar biosynthesis. May be involved in translocation of the flagellum.</text>
</comment>
<comment type="similarity">
    <text evidence="2">Belongs to the GTP-binding SRP family.</text>
</comment>
<keyword evidence="8" id="KW-0653">Protein transport</keyword>
<comment type="caution">
    <text evidence="16">The sequence shown here is derived from an EMBL/GenBank/DDBJ whole genome shotgun (WGS) entry which is preliminary data.</text>
</comment>
<dbReference type="Proteomes" id="UP000214588">
    <property type="component" value="Unassembled WGS sequence"/>
</dbReference>
<dbReference type="InterPro" id="IPR020006">
    <property type="entry name" value="FlhF"/>
</dbReference>
<keyword evidence="6" id="KW-0547">Nucleotide-binding</keyword>
<keyword evidence="11" id="KW-1006">Bacterial flagellum protein export</keyword>
<evidence type="ECO:0000256" key="7">
    <source>
        <dbReference type="ARBA" id="ARBA00022795"/>
    </source>
</evidence>
<dbReference type="InterPro" id="IPR000897">
    <property type="entry name" value="SRP54_GTPase_dom"/>
</dbReference>
<evidence type="ECO:0000313" key="17">
    <source>
        <dbReference type="Proteomes" id="UP000214588"/>
    </source>
</evidence>
<dbReference type="GO" id="GO:0005047">
    <property type="term" value="F:signal recognition particle binding"/>
    <property type="evidence" value="ECO:0007669"/>
    <property type="project" value="TreeGrafter"/>
</dbReference>
<keyword evidence="16" id="KW-0282">Flagellum</keyword>
<evidence type="ECO:0000313" key="16">
    <source>
        <dbReference type="EMBL" id="OWZ84247.1"/>
    </source>
</evidence>
<keyword evidence="4" id="KW-0813">Transport</keyword>
<evidence type="ECO:0000256" key="9">
    <source>
        <dbReference type="ARBA" id="ARBA00023134"/>
    </source>
</evidence>
<evidence type="ECO:0000256" key="1">
    <source>
        <dbReference type="ARBA" id="ARBA00004413"/>
    </source>
</evidence>